<name>A0ACA9L2C4_9GLOM</name>
<dbReference type="EMBL" id="CAJVPM010003614">
    <property type="protein sequence ID" value="CAG8503748.1"/>
    <property type="molecule type" value="Genomic_DNA"/>
</dbReference>
<evidence type="ECO:0000313" key="1">
    <source>
        <dbReference type="EMBL" id="CAG8503748.1"/>
    </source>
</evidence>
<keyword evidence="2" id="KW-1185">Reference proteome</keyword>
<gene>
    <name evidence="1" type="ORF">SCALOS_LOCUS3359</name>
</gene>
<evidence type="ECO:0000313" key="2">
    <source>
        <dbReference type="Proteomes" id="UP000789860"/>
    </source>
</evidence>
<proteinExistence type="predicted"/>
<organism evidence="1 2">
    <name type="scientific">Scutellospora calospora</name>
    <dbReference type="NCBI Taxonomy" id="85575"/>
    <lineage>
        <taxon>Eukaryota</taxon>
        <taxon>Fungi</taxon>
        <taxon>Fungi incertae sedis</taxon>
        <taxon>Mucoromycota</taxon>
        <taxon>Glomeromycotina</taxon>
        <taxon>Glomeromycetes</taxon>
        <taxon>Diversisporales</taxon>
        <taxon>Gigasporaceae</taxon>
        <taxon>Scutellospora</taxon>
    </lineage>
</organism>
<reference evidence="1" key="1">
    <citation type="submission" date="2021-06" db="EMBL/GenBank/DDBJ databases">
        <authorList>
            <person name="Kallberg Y."/>
            <person name="Tangrot J."/>
            <person name="Rosling A."/>
        </authorList>
    </citation>
    <scope>NUCLEOTIDE SEQUENCE</scope>
    <source>
        <strain evidence="1">AU212A</strain>
    </source>
</reference>
<comment type="caution">
    <text evidence="1">The sequence shown here is derived from an EMBL/GenBank/DDBJ whole genome shotgun (WGS) entry which is preliminary data.</text>
</comment>
<sequence>MDKSQLLDVLTTLKMFFETDETQARGLLMNNPQLSYGLFQTLIEQDLIDQDVLQQVAKPKPKIIPITPLVPAYKNPYGPIIDPNNILTTQQYHNTIYGVMQHQSPSLTSQIVQQSSQSFIHMQQPISIQQFYPSVMMPNIGNLCISTTVAPNYHEMPTGLCPINFYTNNTHMKEQDAALILQILNLTQQQIDMFPLEERNRIVALATNITQH</sequence>
<accession>A0ACA9L2C4</accession>
<protein>
    <submittedName>
        <fullName evidence="1">7169_t:CDS:1</fullName>
    </submittedName>
</protein>
<dbReference type="Proteomes" id="UP000789860">
    <property type="component" value="Unassembled WGS sequence"/>
</dbReference>